<accession>A0A0D2FMJ7</accession>
<keyword evidence="2" id="KW-0472">Membrane</keyword>
<feature type="domain" description="Nucleoporin POM152 N-terminal transmembrane" evidence="4">
    <location>
        <begin position="70"/>
        <end position="153"/>
    </location>
</feature>
<keyword evidence="9" id="KW-1185">Reference proteome</keyword>
<dbReference type="InterPro" id="IPR037701">
    <property type="entry name" value="Pom152"/>
</dbReference>
<protein>
    <recommendedName>
        <fullName evidence="10">Nucleoporin Pom152</fullName>
    </recommendedName>
</protein>
<evidence type="ECO:0000313" key="9">
    <source>
        <dbReference type="Proteomes" id="UP000054266"/>
    </source>
</evidence>
<dbReference type="Pfam" id="PF24519">
    <property type="entry name" value="Ig-like_Pom152_1"/>
    <property type="match status" value="1"/>
</dbReference>
<dbReference type="InterPro" id="IPR056544">
    <property type="entry name" value="Ig_POM152"/>
</dbReference>
<evidence type="ECO:0008006" key="10">
    <source>
        <dbReference type="Google" id="ProtNLM"/>
    </source>
</evidence>
<feature type="domain" description="Nucleoporin POM152 immunoglobulin-like" evidence="3">
    <location>
        <begin position="557"/>
        <end position="659"/>
    </location>
</feature>
<dbReference type="PANTHER" id="PTHR28206:SF1">
    <property type="entry name" value="NUCLEOPORIN POM152"/>
    <property type="match status" value="1"/>
</dbReference>
<sequence>MNETPRLRSAFPTTPRTDPRVRNLNYNGRSGLGSPPLFPQKPSPVVKQPVKIPPEALAGGSPLIPIDIIDVPQQRFYVFAFYIALTAWRLYNSFGVESDLDSTWLFLKWVGIDAAFFVALPAFKIPWLEFSFLTTFTLWLLHAIANAFLMYKIPLPMLTWLGALVKVAYDRELSISEHRVKPADILQNSSIILGKQIIHILPEGSAILNPEKKSFCLDPSNPAAELPILINQTTPISIELQRYDLDTDEVETITIGSKQAKQLLKKANTGHHRSDTNTPRTLQYSVSKKGLYQLHRVIDTTKLEVRRQSFDVAVVQCPKASISAELEDRCTGELSNVSLQVSGVPPFKVRYSKTVNHKQFSSIVQNVQPRMDPDFVADDESAGVVADPRRPHMGWTKSTTESFEINESLHQNGSHSYTIEEVEDGLGNKVRYDAGKHKDAHAPWVQSLTVHNRPRITLQALNADRVLRARQGRAINLPIRVQQPDILHSSDWPLKVRYNFVSENGQEDAQAEEHTYEMTDSHAAPLISVPGRYSLDSVDSQYCHGEVAEPSSLLLYNPPKPGLTIEKEDIFDKCAGNPIGMYVNFDFTGSPPFKVRYVVTHRGRAYGKVQEFPGMRGRIELRESAAGSYAYHFRDIEDQVYGVVPLTDQNLVLEQAIRPPASASFHGDGRAIKACLGSPVSVPVRLSGEGPWNLDYEVVHAGKRKKYSVSSEEELYNIELSPFTDGGSYSIVLMGVQDQSKCRTTLQEERKIEVRQEQPRAAFGDIEGKRSILALEGKSVKLPLRLQGIRPWAVRLQNVDQGSDSFEQVFKDANAELYVDRPGTYEIVSVHDSCPGVVDPKANKFQVSWIARPTLSIKDSAVEKERLGGSFRKPAVCQGDESTLALALSGSAPFHVSYQQRFDPVKGPSAISNKPSTFAGVNAQIHLDTSRAGEYTYIFRELSDARYSHDNKVFTPTVVRQQVYAPPSAKFGQAGKTYGYCKDDPSFTASVEAETEQIPITFTGTPPFSVEIAITHHGVSTRPEIIRQKDIQTNTYSWPLSRASLDLGTHAISIRSVKDGRGCESILDSDPSSVRVHVSSPPTIIPLESQEHYCVGEYVSFSLSGQSPFDVFYSFNMRERKARVSGTEFRRLAESPGEFIITGVSDSAMGNSKCRARKDIRKQIHAFPSVEMAQGRTVVSDIHEGGEVDIEFRFTGTPPFEFTYTRSENPIKGKKGSTPRILETRHDTSDEFRKMIRASDEGIYEVVSIKDRFCSYTKPSHKGSLGGGGFLGGAGQKRLTY</sequence>
<feature type="domain" description="Nucleoporin POM152 ninth Ig-like" evidence="7">
    <location>
        <begin position="1082"/>
        <end position="1162"/>
    </location>
</feature>
<dbReference type="STRING" id="5601.A0A0D2FMJ7"/>
<reference evidence="8 9" key="1">
    <citation type="submission" date="2015-01" db="EMBL/GenBank/DDBJ databases">
        <title>The Genome Sequence of Capronia semiimmersa CBS27337.</title>
        <authorList>
            <consortium name="The Broad Institute Genomics Platform"/>
            <person name="Cuomo C."/>
            <person name="de Hoog S."/>
            <person name="Gorbushina A."/>
            <person name="Stielow B."/>
            <person name="Teixiera M."/>
            <person name="Abouelleil A."/>
            <person name="Chapman S.B."/>
            <person name="Priest M."/>
            <person name="Young S.K."/>
            <person name="Wortman J."/>
            <person name="Nusbaum C."/>
            <person name="Birren B."/>
        </authorList>
    </citation>
    <scope>NUCLEOTIDE SEQUENCE [LARGE SCALE GENOMIC DNA]</scope>
    <source>
        <strain evidence="8 9">CBS 27337</strain>
    </source>
</reference>
<keyword evidence="2" id="KW-0812">Transmembrane</keyword>
<evidence type="ECO:0000259" key="7">
    <source>
        <dbReference type="Pfam" id="PF24527"/>
    </source>
</evidence>
<dbReference type="Pfam" id="PF23664">
    <property type="entry name" value="Ig_Pom152"/>
    <property type="match status" value="2"/>
</dbReference>
<feature type="domain" description="Nucleoporin POM152 Ig-like" evidence="5">
    <location>
        <begin position="453"/>
        <end position="552"/>
    </location>
</feature>
<dbReference type="InterPro" id="IPR056543">
    <property type="entry name" value="Ig-like_POM152_9th"/>
</dbReference>
<dbReference type="Pfam" id="PF24527">
    <property type="entry name" value="Ig-like_Pom152_9"/>
    <property type="match status" value="1"/>
</dbReference>
<feature type="domain" description="Nucleoporin POM152 Ig-like" evidence="5">
    <location>
        <begin position="758"/>
        <end position="843"/>
    </location>
</feature>
<proteinExistence type="predicted"/>
<feature type="region of interest" description="Disordered" evidence="1">
    <location>
        <begin position="1"/>
        <end position="22"/>
    </location>
</feature>
<dbReference type="Pfam" id="PF24097">
    <property type="entry name" value="TMD_POM152"/>
    <property type="match status" value="1"/>
</dbReference>
<dbReference type="GO" id="GO:0006606">
    <property type="term" value="P:protein import into nucleus"/>
    <property type="evidence" value="ECO:0007669"/>
    <property type="project" value="TreeGrafter"/>
</dbReference>
<dbReference type="InterPro" id="IPR056542">
    <property type="entry name" value="Ig-like_POM152_1st"/>
</dbReference>
<dbReference type="HOGENOM" id="CLU_002415_0_0_1"/>
<feature type="transmembrane region" description="Helical" evidence="2">
    <location>
        <begin position="130"/>
        <end position="151"/>
    </location>
</feature>
<dbReference type="GO" id="GO:0017056">
    <property type="term" value="F:structural constituent of nuclear pore"/>
    <property type="evidence" value="ECO:0007669"/>
    <property type="project" value="InterPro"/>
</dbReference>
<dbReference type="EMBL" id="KN846958">
    <property type="protein sequence ID" value="KIW69378.1"/>
    <property type="molecule type" value="Genomic_DNA"/>
</dbReference>
<dbReference type="GO" id="GO:0006999">
    <property type="term" value="P:nuclear pore organization"/>
    <property type="evidence" value="ECO:0007669"/>
    <property type="project" value="TreeGrafter"/>
</dbReference>
<feature type="domain" description="Nucleoporin POM152 immunoglobulin-like" evidence="3">
    <location>
        <begin position="877"/>
        <end position="963"/>
    </location>
</feature>
<dbReference type="Proteomes" id="UP000054266">
    <property type="component" value="Unassembled WGS sequence"/>
</dbReference>
<dbReference type="InterPro" id="IPR056540">
    <property type="entry name" value="TMD_POM152"/>
</dbReference>
<evidence type="ECO:0000259" key="4">
    <source>
        <dbReference type="Pfam" id="PF24097"/>
    </source>
</evidence>
<evidence type="ECO:0000259" key="3">
    <source>
        <dbReference type="Pfam" id="PF23664"/>
    </source>
</evidence>
<gene>
    <name evidence="8" type="ORF">PV04_05259</name>
</gene>
<evidence type="ECO:0000256" key="1">
    <source>
        <dbReference type="SAM" id="MobiDB-lite"/>
    </source>
</evidence>
<dbReference type="InterPro" id="IPR056541">
    <property type="entry name" value="Ig-like_POM152"/>
</dbReference>
<dbReference type="GO" id="GO:0070762">
    <property type="term" value="C:nuclear pore transmembrane ring"/>
    <property type="evidence" value="ECO:0007669"/>
    <property type="project" value="TreeGrafter"/>
</dbReference>
<feature type="domain" description="Nucleoporin POM152 first Ig-like" evidence="6">
    <location>
        <begin position="205"/>
        <end position="314"/>
    </location>
</feature>
<feature type="transmembrane region" description="Helical" evidence="2">
    <location>
        <begin position="103"/>
        <end position="123"/>
    </location>
</feature>
<evidence type="ECO:0000313" key="8">
    <source>
        <dbReference type="EMBL" id="KIW69378.1"/>
    </source>
</evidence>
<dbReference type="Pfam" id="PF24312">
    <property type="entry name" value="Ig-like_POM152"/>
    <property type="match status" value="3"/>
</dbReference>
<keyword evidence="2" id="KW-1133">Transmembrane helix</keyword>
<feature type="transmembrane region" description="Helical" evidence="2">
    <location>
        <begin position="76"/>
        <end position="91"/>
    </location>
</feature>
<organism evidence="8 9">
    <name type="scientific">Phialophora macrospora</name>
    <dbReference type="NCBI Taxonomy" id="1851006"/>
    <lineage>
        <taxon>Eukaryota</taxon>
        <taxon>Fungi</taxon>
        <taxon>Dikarya</taxon>
        <taxon>Ascomycota</taxon>
        <taxon>Pezizomycotina</taxon>
        <taxon>Eurotiomycetes</taxon>
        <taxon>Chaetothyriomycetidae</taxon>
        <taxon>Chaetothyriales</taxon>
        <taxon>Herpotrichiellaceae</taxon>
        <taxon>Phialophora</taxon>
    </lineage>
</organism>
<name>A0A0D2FMJ7_9EURO</name>
<feature type="domain" description="Nucleoporin POM152 Ig-like" evidence="5">
    <location>
        <begin position="1180"/>
        <end position="1255"/>
    </location>
</feature>
<evidence type="ECO:0000259" key="6">
    <source>
        <dbReference type="Pfam" id="PF24519"/>
    </source>
</evidence>
<dbReference type="PANTHER" id="PTHR28206">
    <property type="entry name" value="NUCLEOPORIN POM152"/>
    <property type="match status" value="1"/>
</dbReference>
<dbReference type="EMBL" id="KN846958">
    <property type="protein sequence ID" value="KIW69379.1"/>
    <property type="molecule type" value="Genomic_DNA"/>
</dbReference>
<evidence type="ECO:0000259" key="5">
    <source>
        <dbReference type="Pfam" id="PF24312"/>
    </source>
</evidence>
<evidence type="ECO:0000256" key="2">
    <source>
        <dbReference type="SAM" id="Phobius"/>
    </source>
</evidence>